<organism evidence="2 3">
    <name type="scientific">Fusarium proliferatum (strain ET1)</name>
    <name type="common">Orchid endophyte fungus</name>
    <dbReference type="NCBI Taxonomy" id="1227346"/>
    <lineage>
        <taxon>Eukaryota</taxon>
        <taxon>Fungi</taxon>
        <taxon>Dikarya</taxon>
        <taxon>Ascomycota</taxon>
        <taxon>Pezizomycotina</taxon>
        <taxon>Sordariomycetes</taxon>
        <taxon>Hypocreomycetidae</taxon>
        <taxon>Hypocreales</taxon>
        <taxon>Nectriaceae</taxon>
        <taxon>Fusarium</taxon>
        <taxon>Fusarium fujikuroi species complex</taxon>
    </lineage>
</organism>
<evidence type="ECO:0000313" key="2">
    <source>
        <dbReference type="EMBL" id="CZR39572.1"/>
    </source>
</evidence>
<accession>A0A1L7VH11</accession>
<protein>
    <submittedName>
        <fullName evidence="2">Uncharacterized protein</fullName>
    </submittedName>
</protein>
<dbReference type="GeneID" id="42049353"/>
<reference evidence="3" key="1">
    <citation type="journal article" date="2016" name="Genome Biol. Evol.">
        <title>Comparative 'omics' of the Fusarium fujikuroi species complex highlights differences in genetic potential and metabolite synthesis.</title>
        <authorList>
            <person name="Niehaus E.-M."/>
            <person name="Muensterkoetter M."/>
            <person name="Proctor R.H."/>
            <person name="Brown D.W."/>
            <person name="Sharon A."/>
            <person name="Idan Y."/>
            <person name="Oren-Young L."/>
            <person name="Sieber C.M."/>
            <person name="Novak O."/>
            <person name="Pencik A."/>
            <person name="Tarkowska D."/>
            <person name="Hromadova K."/>
            <person name="Freeman S."/>
            <person name="Maymon M."/>
            <person name="Elazar M."/>
            <person name="Youssef S.A."/>
            <person name="El-Shabrawy E.S.M."/>
            <person name="Shalaby A.B.A."/>
            <person name="Houterman P."/>
            <person name="Brock N.L."/>
            <person name="Burkhardt I."/>
            <person name="Tsavkelova E.A."/>
            <person name="Dickschat J.S."/>
            <person name="Galuszka P."/>
            <person name="Gueldener U."/>
            <person name="Tudzynski B."/>
        </authorList>
    </citation>
    <scope>NUCLEOTIDE SEQUENCE [LARGE SCALE GENOMIC DNA]</scope>
    <source>
        <strain evidence="3">ET1</strain>
    </source>
</reference>
<feature type="transmembrane region" description="Helical" evidence="1">
    <location>
        <begin position="12"/>
        <end position="33"/>
    </location>
</feature>
<dbReference type="RefSeq" id="XP_031080165.1">
    <property type="nucleotide sequence ID" value="XM_031229982.1"/>
</dbReference>
<dbReference type="AlphaFoldDB" id="A0A1L7VH11"/>
<keyword evidence="1" id="KW-0472">Membrane</keyword>
<evidence type="ECO:0000256" key="1">
    <source>
        <dbReference type="SAM" id="Phobius"/>
    </source>
</evidence>
<comment type="caution">
    <text evidence="2">The sequence shown here is derived from an EMBL/GenBank/DDBJ whole genome shotgun (WGS) entry which is preliminary data.</text>
</comment>
<dbReference type="Proteomes" id="UP000183971">
    <property type="component" value="Unassembled WGS sequence"/>
</dbReference>
<keyword evidence="1" id="KW-0812">Transmembrane</keyword>
<name>A0A1L7VH11_FUSPR</name>
<proteinExistence type="predicted"/>
<dbReference type="EMBL" id="FJOF01000004">
    <property type="protein sequence ID" value="CZR39572.1"/>
    <property type="molecule type" value="Genomic_DNA"/>
</dbReference>
<keyword evidence="1" id="KW-1133">Transmembrane helix</keyword>
<evidence type="ECO:0000313" key="3">
    <source>
        <dbReference type="Proteomes" id="UP000183971"/>
    </source>
</evidence>
<gene>
    <name evidence="2" type="ORF">FPRO_04469</name>
</gene>
<sequence length="51" mass="5627">MPGIPGQQRAAFPWALPRLVQCLSLVLILLVGARTHQARRILRGEMSGFLS</sequence>
<keyword evidence="3" id="KW-1185">Reference proteome</keyword>
<dbReference type="VEuPathDB" id="FungiDB:FPRO_04469"/>